<dbReference type="SUPFAM" id="SSF55874">
    <property type="entry name" value="ATPase domain of HSP90 chaperone/DNA topoisomerase II/histidine kinase"/>
    <property type="match status" value="1"/>
</dbReference>
<feature type="region of interest" description="Disordered" evidence="1">
    <location>
        <begin position="296"/>
        <end position="320"/>
    </location>
</feature>
<keyword evidence="3" id="KW-1185">Reference proteome</keyword>
<feature type="region of interest" description="Disordered" evidence="1">
    <location>
        <begin position="431"/>
        <end position="492"/>
    </location>
</feature>
<reference evidence="2 3" key="1">
    <citation type="submission" date="2024-06" db="EMBL/GenBank/DDBJ databases">
        <title>The Natural Products Discovery Center: Release of the First 8490 Sequenced Strains for Exploring Actinobacteria Biosynthetic Diversity.</title>
        <authorList>
            <person name="Kalkreuter E."/>
            <person name="Kautsar S.A."/>
            <person name="Yang D."/>
            <person name="Bader C.D."/>
            <person name="Teijaro C.N."/>
            <person name="Fluegel L."/>
            <person name="Davis C.M."/>
            <person name="Simpson J.R."/>
            <person name="Lauterbach L."/>
            <person name="Steele A.D."/>
            <person name="Gui C."/>
            <person name="Meng S."/>
            <person name="Li G."/>
            <person name="Viehrig K."/>
            <person name="Ye F."/>
            <person name="Su P."/>
            <person name="Kiefer A.F."/>
            <person name="Nichols A."/>
            <person name="Cepeda A.J."/>
            <person name="Yan W."/>
            <person name="Fan B."/>
            <person name="Jiang Y."/>
            <person name="Adhikari A."/>
            <person name="Zheng C.-J."/>
            <person name="Schuster L."/>
            <person name="Cowan T.M."/>
            <person name="Smanski M.J."/>
            <person name="Chevrette M.G."/>
            <person name="De Carvalho L.P.S."/>
            <person name="Shen B."/>
        </authorList>
    </citation>
    <scope>NUCLEOTIDE SEQUENCE [LARGE SCALE GENOMIC DNA]</scope>
    <source>
        <strain evidence="2 3">NPDC048946</strain>
    </source>
</reference>
<comment type="caution">
    <text evidence="2">The sequence shown here is derived from an EMBL/GenBank/DDBJ whole genome shotgun (WGS) entry which is preliminary data.</text>
</comment>
<dbReference type="RefSeq" id="WP_358353031.1">
    <property type="nucleotide sequence ID" value="NZ_JBEZFP010000026.1"/>
</dbReference>
<organism evidence="2 3">
    <name type="scientific">Streptodolium elevatio</name>
    <dbReference type="NCBI Taxonomy" id="3157996"/>
    <lineage>
        <taxon>Bacteria</taxon>
        <taxon>Bacillati</taxon>
        <taxon>Actinomycetota</taxon>
        <taxon>Actinomycetes</taxon>
        <taxon>Kitasatosporales</taxon>
        <taxon>Streptomycetaceae</taxon>
        <taxon>Streptodolium</taxon>
    </lineage>
</organism>
<gene>
    <name evidence="2" type="ORF">AB0C36_12940</name>
</gene>
<sequence>MGTEDIFATAGLRQAVLDAWAAQPARFREDANAEEELALGGYRDRLVVELAQNAADAAARTGRPGRLRLTLRDGVLTAANTGEPLHADGVLALSTLRASAKRDEGPGTVGRFGVGFAAVLAVSDDPSVISGTGGVRWSLREARDLAAGVPAIADEVVRRDGAVPILRLPMPAEGTPPDGYDTAVVLPLRDGAATDLAARLLAEIDDALLLTLSGLGEIVVETDRGVRTLSRHDDQGTVVVADQDHETRWRVSSAAGALDAGLLADRPTEERLRGTWSVLWAVPVDAAGAPLPLHGGGAEWRAGGPPLSLDAANDDGTPRGSVPVRPVVHAPTPSDEPLGLPALLIASFPLDSTRRHVAPGPLRDFLVARAADSYAEMVRDWPTPFTRALLSLVPGTAPEGELDALLRRSVLARLAETPFLPTAFAGADGSAAAASGRSDAGSDPGSDLSSGLGSGLSSALGSHAGSDPGFHAGSDPGPDAGSGEEAAPRRVRPRDAVVLDGASPGLVAALAPVLPGLIPAGLDKSPALRALTVRRLPLAEVVDQLAALEREPEWWHGLYAALDPADRDALGALPVPLVDGRLVRGPRHLLLPGPDTPKPAVLEPLDLRIVHPDAVHPLLERLGALPAAPRTVLADPAVRAGVAAADDHDDPDAFTDAVLELVRAAHLAPGEEPWLAELPLPDDQGDLLAAGELMLPGSALTALVEPGTLGVADRELVERWGPDVLRAVGVLDTFGLVAEEDVVLDHDACDHDLDLEEDWLDDVLDHLPDPEVPPVLPAFTAVRDLDLVADDAWEDALDLLAVPPLRAAVIEPARVLLPDGGRAEIPSYTAWWLRGHPVLDGRPPAGLLAAGADPALHGLYDEVDSHLDDVFLRALGVRTTLAALLAEPGGPDELLDRLAKRSNDVGRDQLRLLYTALADVDMDRVDAPHEVRAVVAGRLTVVDASSAAVADAPDLAALLAEAPAWALLPVRPDRATALAELLQLPLVSEVVPGTVLSEGTRNPVPEAVLAALAGAPTEYVEHGELLVAGPDGAELEAEWRFVEGEVHATTFEGLARGLAWAAGEWHRRFEVAQLLADPSLAHVLDAERDFDNPM</sequence>
<dbReference type="Proteomes" id="UP001551482">
    <property type="component" value="Unassembled WGS sequence"/>
</dbReference>
<dbReference type="NCBIfam" id="NF047352">
    <property type="entry name" value="P_loop_sacsin"/>
    <property type="match status" value="1"/>
</dbReference>
<protein>
    <submittedName>
        <fullName evidence="2">Molecular chaperone Hsp90</fullName>
    </submittedName>
</protein>
<dbReference type="EMBL" id="JBEZFP010000026">
    <property type="protein sequence ID" value="MEU8134406.1"/>
    <property type="molecule type" value="Genomic_DNA"/>
</dbReference>
<evidence type="ECO:0000256" key="1">
    <source>
        <dbReference type="SAM" id="MobiDB-lite"/>
    </source>
</evidence>
<dbReference type="InterPro" id="IPR036890">
    <property type="entry name" value="HATPase_C_sf"/>
</dbReference>
<name>A0ABV3DFD5_9ACTN</name>
<evidence type="ECO:0000313" key="2">
    <source>
        <dbReference type="EMBL" id="MEU8134406.1"/>
    </source>
</evidence>
<proteinExistence type="predicted"/>
<feature type="compositionally biased region" description="Low complexity" evidence="1">
    <location>
        <begin position="431"/>
        <end position="467"/>
    </location>
</feature>
<evidence type="ECO:0000313" key="3">
    <source>
        <dbReference type="Proteomes" id="UP001551482"/>
    </source>
</evidence>
<accession>A0ABV3DFD5</accession>